<feature type="compositionally biased region" description="Low complexity" evidence="1">
    <location>
        <begin position="458"/>
        <end position="468"/>
    </location>
</feature>
<dbReference type="Proteomes" id="UP000441208">
    <property type="component" value="Unassembled WGS sequence"/>
</dbReference>
<dbReference type="Proteomes" id="UP000433483">
    <property type="component" value="Unassembled WGS sequence"/>
</dbReference>
<evidence type="ECO:0000313" key="9">
    <source>
        <dbReference type="Proteomes" id="UP000437068"/>
    </source>
</evidence>
<evidence type="ECO:0000313" key="8">
    <source>
        <dbReference type="Proteomes" id="UP000433483"/>
    </source>
</evidence>
<dbReference type="Proteomes" id="UP000440732">
    <property type="component" value="Unassembled WGS sequence"/>
</dbReference>
<evidence type="ECO:0000313" key="6">
    <source>
        <dbReference type="EMBL" id="KAE9249778.1"/>
    </source>
</evidence>
<dbReference type="Proteomes" id="UP000437068">
    <property type="component" value="Unassembled WGS sequence"/>
</dbReference>
<dbReference type="Proteomes" id="UP000460718">
    <property type="component" value="Unassembled WGS sequence"/>
</dbReference>
<evidence type="ECO:0000313" key="4">
    <source>
        <dbReference type="EMBL" id="KAE9152098.1"/>
    </source>
</evidence>
<evidence type="ECO:0000313" key="12">
    <source>
        <dbReference type="Proteomes" id="UP000441208"/>
    </source>
</evidence>
<dbReference type="AlphaFoldDB" id="A0A6A4EJU0"/>
<dbReference type="EMBL" id="QXGB01000135">
    <property type="protein sequence ID" value="KAE9228617.1"/>
    <property type="molecule type" value="Genomic_DNA"/>
</dbReference>
<keyword evidence="8" id="KW-1185">Reference proteome</keyword>
<evidence type="ECO:0000313" key="13">
    <source>
        <dbReference type="Proteomes" id="UP000460718"/>
    </source>
</evidence>
<reference evidence="8 9" key="1">
    <citation type="submission" date="2018-08" db="EMBL/GenBank/DDBJ databases">
        <title>Genomic investigation of the strawberry pathogen Phytophthora fragariae indicates pathogenicity is determined by transcriptional variation in three key races.</title>
        <authorList>
            <person name="Adams T.M."/>
            <person name="Armitage A.D."/>
            <person name="Sobczyk M.K."/>
            <person name="Bates H.J."/>
            <person name="Dunwell J.M."/>
            <person name="Nellist C.F."/>
            <person name="Harrison R.J."/>
        </authorList>
    </citation>
    <scope>NUCLEOTIDE SEQUENCE [LARGE SCALE GENOMIC DNA]</scope>
    <source>
        <strain evidence="7 9">A4</strain>
        <strain evidence="6 10">BC-1</strain>
        <strain evidence="5 8">NOV-27</strain>
        <strain evidence="4 11">NOV-5</strain>
        <strain evidence="3 12">NOV-71</strain>
        <strain evidence="2 13">SCRP245</strain>
    </source>
</reference>
<dbReference type="Proteomes" id="UP000440367">
    <property type="component" value="Unassembled WGS sequence"/>
</dbReference>
<sequence>MARFDVGHPNAFVQPVGEQCDQWAYRLVTGYKMQAGSALLHVRFETQVLRITLADSQSVIAVDRLNYALRTGSGVNVTVLNALELLDRQNDVIAACGKSRSGLPASVLSTMVSVEFAPDENVPLIRPDTLEIVFVRRQHIVDCELDGRNTNPANVFKDPILSESPAPVTRPNVGAANSITNNFGLACSDSEDETKDNDTSTVQANISLVRLQNRSLRKRTREADAVDDDLFLPDDTDLPVFPTSGYAHASSFRPSQMKKQVHDAISHPSLIGKNAQAVLESAQQGSRTKFLATRPVLRLSYDLSFGIRGLSLMHFQRFIQELEQNTSSATGSMTNFGRSNALQPATAPTSINEIVDAFNTLLLFAEGFYNSTVYNFIKTGAVFMMRFAVLSRPDAATCNRLVFWINSKLGKFRSQIIAANIQTAALVGLEFTRNDDHLLELYQAQQDRQRIAQLSIKSTRTPGSTRPSSTRDPRMTKVSSVPRELLAMLPKQGNKTMCMRFLSKKGCTGPAPGQCSDPNRAHFKPLALPADAKTFIDKTFLGLGPDFQDL</sequence>
<dbReference type="EMBL" id="QXFZ01000134">
    <property type="protein sequence ID" value="KAE9131112.1"/>
    <property type="molecule type" value="Genomic_DNA"/>
</dbReference>
<evidence type="ECO:0000313" key="10">
    <source>
        <dbReference type="Proteomes" id="UP000440367"/>
    </source>
</evidence>
<dbReference type="EMBL" id="QXFW01000095">
    <property type="protein sequence ID" value="KAE9025535.1"/>
    <property type="molecule type" value="Genomic_DNA"/>
</dbReference>
<evidence type="ECO:0000313" key="2">
    <source>
        <dbReference type="EMBL" id="KAE9025535.1"/>
    </source>
</evidence>
<dbReference type="OrthoDB" id="124649at2759"/>
<comment type="caution">
    <text evidence="7">The sequence shown here is derived from an EMBL/GenBank/DDBJ whole genome shotgun (WGS) entry which is preliminary data.</text>
</comment>
<dbReference type="EMBL" id="QXGE01000122">
    <property type="protein sequence ID" value="KAE9323718.1"/>
    <property type="molecule type" value="Genomic_DNA"/>
</dbReference>
<organism evidence="7 9">
    <name type="scientific">Phytophthora fragariae</name>
    <dbReference type="NCBI Taxonomy" id="53985"/>
    <lineage>
        <taxon>Eukaryota</taxon>
        <taxon>Sar</taxon>
        <taxon>Stramenopiles</taxon>
        <taxon>Oomycota</taxon>
        <taxon>Peronosporomycetes</taxon>
        <taxon>Peronosporales</taxon>
        <taxon>Peronosporaceae</taxon>
        <taxon>Phytophthora</taxon>
    </lineage>
</organism>
<accession>A0A6A4EJU0</accession>
<evidence type="ECO:0000256" key="1">
    <source>
        <dbReference type="SAM" id="MobiDB-lite"/>
    </source>
</evidence>
<evidence type="ECO:0000313" key="5">
    <source>
        <dbReference type="EMBL" id="KAE9228617.1"/>
    </source>
</evidence>
<evidence type="ECO:0000313" key="3">
    <source>
        <dbReference type="EMBL" id="KAE9131112.1"/>
    </source>
</evidence>
<evidence type="ECO:0000313" key="11">
    <source>
        <dbReference type="Proteomes" id="UP000440732"/>
    </source>
</evidence>
<protein>
    <submittedName>
        <fullName evidence="7">Uncharacterized protein</fullName>
    </submittedName>
</protein>
<gene>
    <name evidence="7" type="ORF">PF001_g3799</name>
    <name evidence="6" type="ORF">PF002_g5138</name>
    <name evidence="5" type="ORF">PF005_g4244</name>
    <name evidence="4" type="ORF">PF006_g3660</name>
    <name evidence="3" type="ORF">PF007_g4251</name>
    <name evidence="2" type="ORF">PF011_g2998</name>
</gene>
<proteinExistence type="predicted"/>
<dbReference type="EMBL" id="QXGD01000164">
    <property type="protein sequence ID" value="KAE9249778.1"/>
    <property type="molecule type" value="Genomic_DNA"/>
</dbReference>
<evidence type="ECO:0000313" key="7">
    <source>
        <dbReference type="EMBL" id="KAE9323718.1"/>
    </source>
</evidence>
<dbReference type="EMBL" id="QXGA01000119">
    <property type="protein sequence ID" value="KAE9152098.1"/>
    <property type="molecule type" value="Genomic_DNA"/>
</dbReference>
<name>A0A6A4EJU0_9STRA</name>
<feature type="region of interest" description="Disordered" evidence="1">
    <location>
        <begin position="456"/>
        <end position="477"/>
    </location>
</feature>